<feature type="compositionally biased region" description="Basic residues" evidence="1">
    <location>
        <begin position="1"/>
        <end position="17"/>
    </location>
</feature>
<proteinExistence type="predicted"/>
<evidence type="ECO:0000313" key="2">
    <source>
        <dbReference type="EMBL" id="GAA2398633.1"/>
    </source>
</evidence>
<evidence type="ECO:0000256" key="1">
    <source>
        <dbReference type="SAM" id="MobiDB-lite"/>
    </source>
</evidence>
<gene>
    <name evidence="2" type="ORF">GCM10010191_01730</name>
</gene>
<feature type="region of interest" description="Disordered" evidence="1">
    <location>
        <begin position="1"/>
        <end position="26"/>
    </location>
</feature>
<dbReference type="Proteomes" id="UP001501231">
    <property type="component" value="Unassembled WGS sequence"/>
</dbReference>
<reference evidence="3" key="1">
    <citation type="journal article" date="2019" name="Int. J. Syst. Evol. Microbiol.">
        <title>The Global Catalogue of Microorganisms (GCM) 10K type strain sequencing project: providing services to taxonomists for standard genome sequencing and annotation.</title>
        <authorList>
            <consortium name="The Broad Institute Genomics Platform"/>
            <consortium name="The Broad Institute Genome Sequencing Center for Infectious Disease"/>
            <person name="Wu L."/>
            <person name="Ma J."/>
        </authorList>
    </citation>
    <scope>NUCLEOTIDE SEQUENCE [LARGE SCALE GENOMIC DNA]</scope>
    <source>
        <strain evidence="3">JCM 3325</strain>
    </source>
</reference>
<evidence type="ECO:0000313" key="3">
    <source>
        <dbReference type="Proteomes" id="UP001501231"/>
    </source>
</evidence>
<protein>
    <submittedName>
        <fullName evidence="2">Uncharacterized protein</fullName>
    </submittedName>
</protein>
<keyword evidence="3" id="KW-1185">Reference proteome</keyword>
<comment type="caution">
    <text evidence="2">The sequence shown here is derived from an EMBL/GenBank/DDBJ whole genome shotgun (WGS) entry which is preliminary data.</text>
</comment>
<organism evidence="2 3">
    <name type="scientific">Actinomadura vinacea</name>
    <dbReference type="NCBI Taxonomy" id="115336"/>
    <lineage>
        <taxon>Bacteria</taxon>
        <taxon>Bacillati</taxon>
        <taxon>Actinomycetota</taxon>
        <taxon>Actinomycetes</taxon>
        <taxon>Streptosporangiales</taxon>
        <taxon>Thermomonosporaceae</taxon>
        <taxon>Actinomadura</taxon>
    </lineage>
</organism>
<accession>A0ABP5VDG0</accession>
<sequence>MPRRPPSRLPTARHTKHPVPSPPITGLPAKVIRQITKAEQQRPHTTPGATAQAITTLKRSLRPPAHALRHGMDCPWCDPRQALDLLHSIMQLLPSDARRQMAAIVEPLSERYERQTLPDPSAPADLPWWHRRILER</sequence>
<dbReference type="EMBL" id="BAAARW010000001">
    <property type="protein sequence ID" value="GAA2398633.1"/>
    <property type="molecule type" value="Genomic_DNA"/>
</dbReference>
<name>A0ABP5VDG0_9ACTN</name>